<proteinExistence type="predicted"/>
<feature type="transmembrane region" description="Helical" evidence="2">
    <location>
        <begin position="43"/>
        <end position="61"/>
    </location>
</feature>
<dbReference type="EMBL" id="BAAAQM010000001">
    <property type="protein sequence ID" value="GAA1950129.1"/>
    <property type="molecule type" value="Genomic_DNA"/>
</dbReference>
<feature type="region of interest" description="Disordered" evidence="1">
    <location>
        <begin position="136"/>
        <end position="160"/>
    </location>
</feature>
<dbReference type="Proteomes" id="UP001499854">
    <property type="component" value="Unassembled WGS sequence"/>
</dbReference>
<organism evidence="3 4">
    <name type="scientific">Catenulispora subtropica</name>
    <dbReference type="NCBI Taxonomy" id="450798"/>
    <lineage>
        <taxon>Bacteria</taxon>
        <taxon>Bacillati</taxon>
        <taxon>Actinomycetota</taxon>
        <taxon>Actinomycetes</taxon>
        <taxon>Catenulisporales</taxon>
        <taxon>Catenulisporaceae</taxon>
        <taxon>Catenulispora</taxon>
    </lineage>
</organism>
<gene>
    <name evidence="3" type="ORF">GCM10009838_01540</name>
</gene>
<reference evidence="3 4" key="1">
    <citation type="journal article" date="2019" name="Int. J. Syst. Evol. Microbiol.">
        <title>The Global Catalogue of Microorganisms (GCM) 10K type strain sequencing project: providing services to taxonomists for standard genome sequencing and annotation.</title>
        <authorList>
            <consortium name="The Broad Institute Genomics Platform"/>
            <consortium name="The Broad Institute Genome Sequencing Center for Infectious Disease"/>
            <person name="Wu L."/>
            <person name="Ma J."/>
        </authorList>
    </citation>
    <scope>NUCLEOTIDE SEQUENCE [LARGE SCALE GENOMIC DNA]</scope>
    <source>
        <strain evidence="3 4">JCM 16013</strain>
    </source>
</reference>
<name>A0ABN2QF89_9ACTN</name>
<accession>A0ABN2QF89</accession>
<dbReference type="RefSeq" id="WP_344654899.1">
    <property type="nucleotide sequence ID" value="NZ_BAAAQM010000001.1"/>
</dbReference>
<feature type="compositionally biased region" description="Gly residues" evidence="1">
    <location>
        <begin position="147"/>
        <end position="160"/>
    </location>
</feature>
<feature type="transmembrane region" description="Helical" evidence="2">
    <location>
        <begin position="108"/>
        <end position="126"/>
    </location>
</feature>
<protein>
    <submittedName>
        <fullName evidence="3">Uncharacterized protein</fullName>
    </submittedName>
</protein>
<keyword evidence="2" id="KW-0812">Transmembrane</keyword>
<evidence type="ECO:0000313" key="3">
    <source>
        <dbReference type="EMBL" id="GAA1950129.1"/>
    </source>
</evidence>
<keyword evidence="2" id="KW-1133">Transmembrane helix</keyword>
<keyword evidence="4" id="KW-1185">Reference proteome</keyword>
<evidence type="ECO:0000256" key="2">
    <source>
        <dbReference type="SAM" id="Phobius"/>
    </source>
</evidence>
<comment type="caution">
    <text evidence="3">The sequence shown here is derived from an EMBL/GenBank/DDBJ whole genome shotgun (WGS) entry which is preliminary data.</text>
</comment>
<sequence length="160" mass="15684">MFNAFAPSSKISRAIQLLTFAAVAIALGAVSWRCTSLKLPDVGQFAGVTGAAFLGGILNPIKDIGMAKDAAAGLQTKFDRMWVLAVLIGGGSIISGALALGIHGERHVNAAAALAALATAFGGLFLDTTRITHLPDPSTTASHSTGAGAGGGGGAGAAAG</sequence>
<evidence type="ECO:0000313" key="4">
    <source>
        <dbReference type="Proteomes" id="UP001499854"/>
    </source>
</evidence>
<evidence type="ECO:0000256" key="1">
    <source>
        <dbReference type="SAM" id="MobiDB-lite"/>
    </source>
</evidence>
<feature type="transmembrane region" description="Helical" evidence="2">
    <location>
        <begin position="82"/>
        <end position="102"/>
    </location>
</feature>
<keyword evidence="2" id="KW-0472">Membrane</keyword>